<proteinExistence type="predicted"/>
<reference evidence="1 2" key="1">
    <citation type="submission" date="2020-07" db="EMBL/GenBank/DDBJ databases">
        <authorList>
            <person name="Criscuolo A."/>
        </authorList>
    </citation>
    <scope>NUCLEOTIDE SEQUENCE [LARGE SCALE GENOMIC DNA]</scope>
    <source>
        <strain evidence="1">CIP111649</strain>
    </source>
</reference>
<dbReference type="AlphaFoldDB" id="A0A6V7RDI9"/>
<evidence type="ECO:0000313" key="2">
    <source>
        <dbReference type="Proteomes" id="UP000589351"/>
    </source>
</evidence>
<dbReference type="RefSeq" id="WP_185125462.1">
    <property type="nucleotide sequence ID" value="NZ_CAJEWD010000006.1"/>
</dbReference>
<gene>
    <name evidence="1" type="ORF">JEODO184_00937</name>
</gene>
<dbReference type="Pfam" id="PF05742">
    <property type="entry name" value="TANGO2"/>
    <property type="match status" value="1"/>
</dbReference>
<organism evidence="1 2">
    <name type="scientific">Jeotgalicoccus meleagridis</name>
    <dbReference type="NCBI Taxonomy" id="2759181"/>
    <lineage>
        <taxon>Bacteria</taxon>
        <taxon>Bacillati</taxon>
        <taxon>Bacillota</taxon>
        <taxon>Bacilli</taxon>
        <taxon>Bacillales</taxon>
        <taxon>Staphylococcaceae</taxon>
        <taxon>Jeotgalicoccus</taxon>
    </lineage>
</organism>
<protein>
    <recommendedName>
        <fullName evidence="3">NRDE family protein</fullName>
    </recommendedName>
</protein>
<evidence type="ECO:0008006" key="3">
    <source>
        <dbReference type="Google" id="ProtNLM"/>
    </source>
</evidence>
<evidence type="ECO:0000313" key="1">
    <source>
        <dbReference type="EMBL" id="CAD2075757.1"/>
    </source>
</evidence>
<dbReference type="PANTHER" id="PTHR17985">
    <property type="entry name" value="SER/THR-RICH PROTEIN T10 IN DGCR REGION"/>
    <property type="match status" value="1"/>
</dbReference>
<dbReference type="Proteomes" id="UP000589351">
    <property type="component" value="Unassembled WGS sequence"/>
</dbReference>
<accession>A0A6V7RDI9</accession>
<dbReference type="PANTHER" id="PTHR17985:SF8">
    <property type="entry name" value="TRANSPORT AND GOLGI ORGANIZATION PROTEIN 2 HOMOLOG"/>
    <property type="match status" value="1"/>
</dbReference>
<dbReference type="InterPro" id="IPR008551">
    <property type="entry name" value="TANGO2"/>
</dbReference>
<name>A0A6V7RDI9_9STAP</name>
<keyword evidence="2" id="KW-1185">Reference proteome</keyword>
<sequence>MCLINLNIGTHPKYKMIIAANRDESYERPTETIHWWEDDPNIFGGRDLKAKGTWLAVSKSGKIGALTNIRNSSEMTKVAEKSRGELIVNYLQDNKTPREYLESLKASTDDYAGYNLLVGDTDDLYYMNNYQAEIEKLDHTTHGLSNAFLNSAWPKVTVGKETLDSIIKNDDVDIEALFSLLRMADPAPDELVQETGVDFTLEKQLSSLFINIPDMEYGTRCSSVVLVGRDNKITFIERTFYKGQKTGENKEEIIVKN</sequence>
<dbReference type="EMBL" id="CAJEWD010000006">
    <property type="protein sequence ID" value="CAD2075757.1"/>
    <property type="molecule type" value="Genomic_DNA"/>
</dbReference>
<comment type="caution">
    <text evidence="1">The sequence shown here is derived from an EMBL/GenBank/DDBJ whole genome shotgun (WGS) entry which is preliminary data.</text>
</comment>